<dbReference type="VEuPathDB" id="FungiDB:ASPACDRAFT_41498"/>
<dbReference type="GO" id="GO:0005737">
    <property type="term" value="C:cytoplasm"/>
    <property type="evidence" value="ECO:0007669"/>
    <property type="project" value="TreeGrafter"/>
</dbReference>
<feature type="region of interest" description="Disordered" evidence="1">
    <location>
        <begin position="1"/>
        <end position="46"/>
    </location>
</feature>
<organism evidence="2 3">
    <name type="scientific">Aspergillus aculeatus (strain ATCC 16872 / CBS 172.66 / WB 5094)</name>
    <dbReference type="NCBI Taxonomy" id="690307"/>
    <lineage>
        <taxon>Eukaryota</taxon>
        <taxon>Fungi</taxon>
        <taxon>Dikarya</taxon>
        <taxon>Ascomycota</taxon>
        <taxon>Pezizomycotina</taxon>
        <taxon>Eurotiomycetes</taxon>
        <taxon>Eurotiomycetidae</taxon>
        <taxon>Eurotiales</taxon>
        <taxon>Aspergillaceae</taxon>
        <taxon>Aspergillus</taxon>
        <taxon>Aspergillus subgen. Circumdati</taxon>
    </lineage>
</organism>
<reference evidence="3" key="1">
    <citation type="journal article" date="2017" name="Genome Biol.">
        <title>Comparative genomics reveals high biological diversity and specific adaptations in the industrially and medically important fungal genus Aspergillus.</title>
        <authorList>
            <person name="de Vries R.P."/>
            <person name="Riley R."/>
            <person name="Wiebenga A."/>
            <person name="Aguilar-Osorio G."/>
            <person name="Amillis S."/>
            <person name="Uchima C.A."/>
            <person name="Anderluh G."/>
            <person name="Asadollahi M."/>
            <person name="Askin M."/>
            <person name="Barry K."/>
            <person name="Battaglia E."/>
            <person name="Bayram O."/>
            <person name="Benocci T."/>
            <person name="Braus-Stromeyer S.A."/>
            <person name="Caldana C."/>
            <person name="Canovas D."/>
            <person name="Cerqueira G.C."/>
            <person name="Chen F."/>
            <person name="Chen W."/>
            <person name="Choi C."/>
            <person name="Clum A."/>
            <person name="Dos Santos R.A."/>
            <person name="Damasio A.R."/>
            <person name="Diallinas G."/>
            <person name="Emri T."/>
            <person name="Fekete E."/>
            <person name="Flipphi M."/>
            <person name="Freyberg S."/>
            <person name="Gallo A."/>
            <person name="Gournas C."/>
            <person name="Habgood R."/>
            <person name="Hainaut M."/>
            <person name="Harispe M.L."/>
            <person name="Henrissat B."/>
            <person name="Hilden K.S."/>
            <person name="Hope R."/>
            <person name="Hossain A."/>
            <person name="Karabika E."/>
            <person name="Karaffa L."/>
            <person name="Karanyi Z."/>
            <person name="Krasevec N."/>
            <person name="Kuo A."/>
            <person name="Kusch H."/>
            <person name="LaButti K."/>
            <person name="Lagendijk E.L."/>
            <person name="Lapidus A."/>
            <person name="Levasseur A."/>
            <person name="Lindquist E."/>
            <person name="Lipzen A."/>
            <person name="Logrieco A.F."/>
            <person name="MacCabe A."/>
            <person name="Maekelae M.R."/>
            <person name="Malavazi I."/>
            <person name="Melin P."/>
            <person name="Meyer V."/>
            <person name="Mielnichuk N."/>
            <person name="Miskei M."/>
            <person name="Molnar A.P."/>
            <person name="Mule G."/>
            <person name="Ngan C.Y."/>
            <person name="Orejas M."/>
            <person name="Orosz E."/>
            <person name="Ouedraogo J.P."/>
            <person name="Overkamp K.M."/>
            <person name="Park H.-S."/>
            <person name="Perrone G."/>
            <person name="Piumi F."/>
            <person name="Punt P.J."/>
            <person name="Ram A.F."/>
            <person name="Ramon A."/>
            <person name="Rauscher S."/>
            <person name="Record E."/>
            <person name="Riano-Pachon D.M."/>
            <person name="Robert V."/>
            <person name="Roehrig J."/>
            <person name="Ruller R."/>
            <person name="Salamov A."/>
            <person name="Salih N.S."/>
            <person name="Samson R.A."/>
            <person name="Sandor E."/>
            <person name="Sanguinetti M."/>
            <person name="Schuetze T."/>
            <person name="Sepcic K."/>
            <person name="Shelest E."/>
            <person name="Sherlock G."/>
            <person name="Sophianopoulou V."/>
            <person name="Squina F.M."/>
            <person name="Sun H."/>
            <person name="Susca A."/>
            <person name="Todd R.B."/>
            <person name="Tsang A."/>
            <person name="Unkles S.E."/>
            <person name="van de Wiele N."/>
            <person name="van Rossen-Uffink D."/>
            <person name="Oliveira J.V."/>
            <person name="Vesth T.C."/>
            <person name="Visser J."/>
            <person name="Yu J.-H."/>
            <person name="Zhou M."/>
            <person name="Andersen M.R."/>
            <person name="Archer D.B."/>
            <person name="Baker S.E."/>
            <person name="Benoit I."/>
            <person name="Brakhage A.A."/>
            <person name="Braus G.H."/>
            <person name="Fischer R."/>
            <person name="Frisvad J.C."/>
            <person name="Goldman G.H."/>
            <person name="Houbraken J."/>
            <person name="Oakley B."/>
            <person name="Pocsi I."/>
            <person name="Scazzocchio C."/>
            <person name="Seiboth B."/>
            <person name="vanKuyk P.A."/>
            <person name="Wortman J."/>
            <person name="Dyer P.S."/>
            <person name="Grigoriev I.V."/>
        </authorList>
    </citation>
    <scope>NUCLEOTIDE SEQUENCE [LARGE SCALE GENOMIC DNA]</scope>
    <source>
        <strain evidence="3">ATCC 16872 / CBS 172.66 / WB 5094</strain>
    </source>
</reference>
<gene>
    <name evidence="2" type="ORF">ASPACDRAFT_41498</name>
</gene>
<dbReference type="Proteomes" id="UP000184546">
    <property type="component" value="Unassembled WGS sequence"/>
</dbReference>
<dbReference type="PANTHER" id="PTHR35020">
    <property type="entry name" value="N-ACETYLGLUCOSAMINE-INDUCED PROTEIN 1"/>
    <property type="match status" value="1"/>
</dbReference>
<dbReference type="Pfam" id="PF12239">
    <property type="entry name" value="DUF3605"/>
    <property type="match status" value="1"/>
</dbReference>
<evidence type="ECO:0008006" key="4">
    <source>
        <dbReference type="Google" id="ProtNLM"/>
    </source>
</evidence>
<dbReference type="STRING" id="690307.A0A1L9WYA5"/>
<dbReference type="EMBL" id="KV878974">
    <property type="protein sequence ID" value="OJK01232.1"/>
    <property type="molecule type" value="Genomic_DNA"/>
</dbReference>
<feature type="compositionally biased region" description="Polar residues" evidence="1">
    <location>
        <begin position="26"/>
        <end position="38"/>
    </location>
</feature>
<evidence type="ECO:0000313" key="2">
    <source>
        <dbReference type="EMBL" id="OJK01232.1"/>
    </source>
</evidence>
<sequence length="266" mass="30891">MPTATTAFPPRQRSGYLAEKGPLATVTDSPTPTIQKHNAPNDGAPEEEAPLPYWLTNIPRSQWPPSCPSYLRDISQKNIEILSTPDHLYQRQGWNLVTELVRTNRIDRFQRLPSDLRRYLEYKARIVAEHGSIMRFVVKERLRWGKACRVICGPRGGRLKDLRILYNDWPYGLEPDIVHLVVWTKFPLEDDPVVDDLTPRARREIDGFVRRTFHAKMAPEQVIWFRNWRSLKSVHAVEHFHVMLYRPPAAFLEEITRGDCPAHVIG</sequence>
<evidence type="ECO:0000256" key="1">
    <source>
        <dbReference type="SAM" id="MobiDB-lite"/>
    </source>
</evidence>
<dbReference type="PANTHER" id="PTHR35020:SF4">
    <property type="entry name" value="N-ACETYLGLUCOSAMINE-INDUCED PROTEIN 1"/>
    <property type="match status" value="1"/>
</dbReference>
<proteinExistence type="predicted"/>
<protein>
    <recommendedName>
        <fullName evidence="4">N-acetylglucosamine-induced protein 1</fullName>
    </recommendedName>
</protein>
<keyword evidence="3" id="KW-1185">Reference proteome</keyword>
<dbReference type="GO" id="GO:0006044">
    <property type="term" value="P:N-acetylglucosamine metabolic process"/>
    <property type="evidence" value="ECO:0007669"/>
    <property type="project" value="TreeGrafter"/>
</dbReference>
<dbReference type="AlphaFoldDB" id="A0A1L9WYA5"/>
<dbReference type="OrthoDB" id="10053431at2759"/>
<accession>A0A1L9WYA5</accession>
<dbReference type="RefSeq" id="XP_020057571.1">
    <property type="nucleotide sequence ID" value="XM_020200947.1"/>
</dbReference>
<dbReference type="InterPro" id="IPR022036">
    <property type="entry name" value="DUF3605"/>
</dbReference>
<dbReference type="OMA" id="KNWAALK"/>
<evidence type="ECO:0000313" key="3">
    <source>
        <dbReference type="Proteomes" id="UP000184546"/>
    </source>
</evidence>
<dbReference type="GeneID" id="30974761"/>
<name>A0A1L9WYA5_ASPA1</name>